<name>A0A8S1NER2_PARPR</name>
<gene>
    <name evidence="4" type="ORF">PPRIM_AZ9-3.1.T0870159</name>
</gene>
<feature type="transmembrane region" description="Helical" evidence="2">
    <location>
        <begin position="350"/>
        <end position="374"/>
    </location>
</feature>
<evidence type="ECO:0000313" key="5">
    <source>
        <dbReference type="Proteomes" id="UP000688137"/>
    </source>
</evidence>
<keyword evidence="2" id="KW-0472">Membrane</keyword>
<dbReference type="Pfam" id="PF00027">
    <property type="entry name" value="cNMP_binding"/>
    <property type="match status" value="1"/>
</dbReference>
<dbReference type="PANTHER" id="PTHR47823:SF9">
    <property type="entry name" value="CHROMOSOME UNDETERMINED SCAFFOLD_10, WHOLE GENOME SHOTGUN SEQUENCE"/>
    <property type="match status" value="1"/>
</dbReference>
<feature type="region of interest" description="Disordered" evidence="1">
    <location>
        <begin position="1"/>
        <end position="29"/>
    </location>
</feature>
<proteinExistence type="predicted"/>
<dbReference type="PANTHER" id="PTHR47823">
    <property type="entry name" value="ION_TRANS DOMAIN-CONTAINING PROTEIN"/>
    <property type="match status" value="1"/>
</dbReference>
<dbReference type="Proteomes" id="UP000688137">
    <property type="component" value="Unassembled WGS sequence"/>
</dbReference>
<dbReference type="PROSITE" id="PS50042">
    <property type="entry name" value="CNMP_BINDING_3"/>
    <property type="match status" value="1"/>
</dbReference>
<evidence type="ECO:0000259" key="3">
    <source>
        <dbReference type="PROSITE" id="PS50042"/>
    </source>
</evidence>
<keyword evidence="2" id="KW-0812">Transmembrane</keyword>
<organism evidence="4 5">
    <name type="scientific">Paramecium primaurelia</name>
    <dbReference type="NCBI Taxonomy" id="5886"/>
    <lineage>
        <taxon>Eukaryota</taxon>
        <taxon>Sar</taxon>
        <taxon>Alveolata</taxon>
        <taxon>Ciliophora</taxon>
        <taxon>Intramacronucleata</taxon>
        <taxon>Oligohymenophorea</taxon>
        <taxon>Peniculida</taxon>
        <taxon>Parameciidae</taxon>
        <taxon>Paramecium</taxon>
    </lineage>
</organism>
<dbReference type="AlphaFoldDB" id="A0A8S1NER2"/>
<evidence type="ECO:0000313" key="4">
    <source>
        <dbReference type="EMBL" id="CAD8091158.1"/>
    </source>
</evidence>
<accession>A0A8S1NER2</accession>
<dbReference type="InterPro" id="IPR013099">
    <property type="entry name" value="K_chnl_dom"/>
</dbReference>
<dbReference type="OMA" id="QTFMIEE"/>
<dbReference type="EMBL" id="CAJJDM010000090">
    <property type="protein sequence ID" value="CAD8091158.1"/>
    <property type="molecule type" value="Genomic_DNA"/>
</dbReference>
<sequence length="844" mass="100985">MQIYPINGDDSPINEFTSRSGNKNGSNQMKKIHNAKTSRYLLPLYNQPLSSESRNTLSRTDSHLKFSFVSHSQIQRRNAKCEFRQISRKLIHAMNFVKELRQYAEQLKSQHMEYKYRHRNFFPFYPDDKIYIIWIIFMKHQQYCHFNQHSKGVGTLLTQILTVIFAIDILFNLISCHIDEYNTLLHTFDRIIPYYIKRWFIVDLLSIIPFEAYESTKILGLMRLFRIAKYFMYERRENYHTANDIIKKKEIIINEDLFYREDYNIDLRIKRVLTIFIDMVILTHIFACLWFWSARIDEFNQETWIIRENAYDYNIGKQYMTCFYWAIQTVTVIGYGDIAAQTSFEFFLQIFWMLIGVGFYSFTIGDITCILVNVNPRQEYEDQLILLEELGDQTFMIEEVLIELISFTKFNISHNPFWARNTIEMIQALPWSLRQYLIASTHKDIFKIVPFIANDINFSTMVLPYCTFAKFDEYSTIYHIGQSSSDFYYLLSGDVRLSDASGECILRVMEGTVFGEVESIEQTLRRWHAHAVTKSVVLMCPGRFFESLIKQNSTQFFELYQMYKRRKILLSDYAEQKQRQAVRLKRSTAIIVEGKVVQTQQIRRSSENRQQFKSKIDFRNYISVQQDLMLSVVGQKQARKKLLREKFRLAVDRIKQMLLKTKKRRLALVTDPDYKIIRELIATRSQQTIQTNMFETNNQLQKLMNKFGKVVEQENQVQQFIIKKKQESYEKIKRIKLKNLLADWNHNTHRKSIKREIDLYYSSFHEQIYQEILQTRIDQKQKIKYKQDNIRKNSVQQLKLLNLNVNYIIQLAMKFSIQKFEIMKLEREIDLIIDECQSIVQQII</sequence>
<keyword evidence="5" id="KW-1185">Reference proteome</keyword>
<feature type="domain" description="Cyclic nucleotide-binding" evidence="3">
    <location>
        <begin position="471"/>
        <end position="566"/>
    </location>
</feature>
<feature type="compositionally biased region" description="Polar residues" evidence="1">
    <location>
        <begin position="14"/>
        <end position="29"/>
    </location>
</feature>
<dbReference type="Pfam" id="PF07885">
    <property type="entry name" value="Ion_trans_2"/>
    <property type="match status" value="1"/>
</dbReference>
<comment type="caution">
    <text evidence="4">The sequence shown here is derived from an EMBL/GenBank/DDBJ whole genome shotgun (WGS) entry which is preliminary data.</text>
</comment>
<keyword evidence="2" id="KW-1133">Transmembrane helix</keyword>
<feature type="transmembrane region" description="Helical" evidence="2">
    <location>
        <begin position="272"/>
        <end position="292"/>
    </location>
</feature>
<dbReference type="InterPro" id="IPR000595">
    <property type="entry name" value="cNMP-bd_dom"/>
</dbReference>
<feature type="transmembrane region" description="Helical" evidence="2">
    <location>
        <begin position="156"/>
        <end position="174"/>
    </location>
</feature>
<protein>
    <recommendedName>
        <fullName evidence="3">Cyclic nucleotide-binding domain-containing protein</fullName>
    </recommendedName>
</protein>
<dbReference type="CDD" id="cd00038">
    <property type="entry name" value="CAP_ED"/>
    <property type="match status" value="1"/>
</dbReference>
<reference evidence="4" key="1">
    <citation type="submission" date="2021-01" db="EMBL/GenBank/DDBJ databases">
        <authorList>
            <consortium name="Genoscope - CEA"/>
            <person name="William W."/>
        </authorList>
    </citation>
    <scope>NUCLEOTIDE SEQUENCE</scope>
</reference>
<evidence type="ECO:0000256" key="1">
    <source>
        <dbReference type="SAM" id="MobiDB-lite"/>
    </source>
</evidence>
<evidence type="ECO:0000256" key="2">
    <source>
        <dbReference type="SAM" id="Phobius"/>
    </source>
</evidence>